<dbReference type="PANTHER" id="PTHR47256">
    <property type="entry name" value="ZN(II)2CYS6 TRANSCRIPTION FACTOR (EUROFUNG)-RELATED"/>
    <property type="match status" value="1"/>
</dbReference>
<keyword evidence="9" id="KW-1185">Reference proteome</keyword>
<dbReference type="InterPro" id="IPR036864">
    <property type="entry name" value="Zn2-C6_fun-type_DNA-bd_sf"/>
</dbReference>
<gene>
    <name evidence="8" type="ORF">ASPVEDRAFT_406087</name>
</gene>
<dbReference type="VEuPathDB" id="FungiDB:ASPVEDRAFT_406087"/>
<dbReference type="SMART" id="SM00066">
    <property type="entry name" value="GAL4"/>
    <property type="match status" value="1"/>
</dbReference>
<keyword evidence="1" id="KW-0479">Metal-binding</keyword>
<evidence type="ECO:0000256" key="1">
    <source>
        <dbReference type="ARBA" id="ARBA00022723"/>
    </source>
</evidence>
<dbReference type="InterPro" id="IPR007219">
    <property type="entry name" value="XnlR_reg_dom"/>
</dbReference>
<dbReference type="GO" id="GO:0003677">
    <property type="term" value="F:DNA binding"/>
    <property type="evidence" value="ECO:0007669"/>
    <property type="project" value="UniProtKB-KW"/>
</dbReference>
<dbReference type="SUPFAM" id="SSF57701">
    <property type="entry name" value="Zn2/Cys6 DNA-binding domain"/>
    <property type="match status" value="1"/>
</dbReference>
<keyword evidence="5" id="KW-0539">Nucleus</keyword>
<feature type="region of interest" description="Disordered" evidence="6">
    <location>
        <begin position="1"/>
        <end position="35"/>
    </location>
</feature>
<dbReference type="GO" id="GO:0000981">
    <property type="term" value="F:DNA-binding transcription factor activity, RNA polymerase II-specific"/>
    <property type="evidence" value="ECO:0007669"/>
    <property type="project" value="InterPro"/>
</dbReference>
<dbReference type="RefSeq" id="XP_040674388.1">
    <property type="nucleotide sequence ID" value="XM_040812180.1"/>
</dbReference>
<dbReference type="GeneID" id="63727691"/>
<dbReference type="PROSITE" id="PS00463">
    <property type="entry name" value="ZN2_CY6_FUNGAL_1"/>
    <property type="match status" value="1"/>
</dbReference>
<protein>
    <recommendedName>
        <fullName evidence="7">Zn(2)-C6 fungal-type domain-containing protein</fullName>
    </recommendedName>
</protein>
<dbReference type="PROSITE" id="PS50048">
    <property type="entry name" value="ZN2_CY6_FUNGAL_2"/>
    <property type="match status" value="1"/>
</dbReference>
<dbReference type="EMBL" id="KV878140">
    <property type="protein sequence ID" value="OJJ08626.1"/>
    <property type="molecule type" value="Genomic_DNA"/>
</dbReference>
<dbReference type="OrthoDB" id="2593732at2759"/>
<reference evidence="9" key="1">
    <citation type="journal article" date="2017" name="Genome Biol.">
        <title>Comparative genomics reveals high biological diversity and specific adaptations in the industrially and medically important fungal genus Aspergillus.</title>
        <authorList>
            <person name="de Vries R.P."/>
            <person name="Riley R."/>
            <person name="Wiebenga A."/>
            <person name="Aguilar-Osorio G."/>
            <person name="Amillis S."/>
            <person name="Uchima C.A."/>
            <person name="Anderluh G."/>
            <person name="Asadollahi M."/>
            <person name="Askin M."/>
            <person name="Barry K."/>
            <person name="Battaglia E."/>
            <person name="Bayram O."/>
            <person name="Benocci T."/>
            <person name="Braus-Stromeyer S.A."/>
            <person name="Caldana C."/>
            <person name="Canovas D."/>
            <person name="Cerqueira G.C."/>
            <person name="Chen F."/>
            <person name="Chen W."/>
            <person name="Choi C."/>
            <person name="Clum A."/>
            <person name="Dos Santos R.A."/>
            <person name="Damasio A.R."/>
            <person name="Diallinas G."/>
            <person name="Emri T."/>
            <person name="Fekete E."/>
            <person name="Flipphi M."/>
            <person name="Freyberg S."/>
            <person name="Gallo A."/>
            <person name="Gournas C."/>
            <person name="Habgood R."/>
            <person name="Hainaut M."/>
            <person name="Harispe M.L."/>
            <person name="Henrissat B."/>
            <person name="Hilden K.S."/>
            <person name="Hope R."/>
            <person name="Hossain A."/>
            <person name="Karabika E."/>
            <person name="Karaffa L."/>
            <person name="Karanyi Z."/>
            <person name="Krasevec N."/>
            <person name="Kuo A."/>
            <person name="Kusch H."/>
            <person name="LaButti K."/>
            <person name="Lagendijk E.L."/>
            <person name="Lapidus A."/>
            <person name="Levasseur A."/>
            <person name="Lindquist E."/>
            <person name="Lipzen A."/>
            <person name="Logrieco A.F."/>
            <person name="MacCabe A."/>
            <person name="Maekelae M.R."/>
            <person name="Malavazi I."/>
            <person name="Melin P."/>
            <person name="Meyer V."/>
            <person name="Mielnichuk N."/>
            <person name="Miskei M."/>
            <person name="Molnar A.P."/>
            <person name="Mule G."/>
            <person name="Ngan C.Y."/>
            <person name="Orejas M."/>
            <person name="Orosz E."/>
            <person name="Ouedraogo J.P."/>
            <person name="Overkamp K.M."/>
            <person name="Park H.-S."/>
            <person name="Perrone G."/>
            <person name="Piumi F."/>
            <person name="Punt P.J."/>
            <person name="Ram A.F."/>
            <person name="Ramon A."/>
            <person name="Rauscher S."/>
            <person name="Record E."/>
            <person name="Riano-Pachon D.M."/>
            <person name="Robert V."/>
            <person name="Roehrig J."/>
            <person name="Ruller R."/>
            <person name="Salamov A."/>
            <person name="Salih N.S."/>
            <person name="Samson R.A."/>
            <person name="Sandor E."/>
            <person name="Sanguinetti M."/>
            <person name="Schuetze T."/>
            <person name="Sepcic K."/>
            <person name="Shelest E."/>
            <person name="Sherlock G."/>
            <person name="Sophianopoulou V."/>
            <person name="Squina F.M."/>
            <person name="Sun H."/>
            <person name="Susca A."/>
            <person name="Todd R.B."/>
            <person name="Tsang A."/>
            <person name="Unkles S.E."/>
            <person name="van de Wiele N."/>
            <person name="van Rossen-Uffink D."/>
            <person name="Oliveira J.V."/>
            <person name="Vesth T.C."/>
            <person name="Visser J."/>
            <person name="Yu J.-H."/>
            <person name="Zhou M."/>
            <person name="Andersen M.R."/>
            <person name="Archer D.B."/>
            <person name="Baker S.E."/>
            <person name="Benoit I."/>
            <person name="Brakhage A.A."/>
            <person name="Braus G.H."/>
            <person name="Fischer R."/>
            <person name="Frisvad J.C."/>
            <person name="Goldman G.H."/>
            <person name="Houbraken J."/>
            <person name="Oakley B."/>
            <person name="Pocsi I."/>
            <person name="Scazzocchio C."/>
            <person name="Seiboth B."/>
            <person name="vanKuyk P.A."/>
            <person name="Wortman J."/>
            <person name="Dyer P.S."/>
            <person name="Grigoriev I.V."/>
        </authorList>
    </citation>
    <scope>NUCLEOTIDE SEQUENCE [LARGE SCALE GENOMIC DNA]</scope>
    <source>
        <strain evidence="9">CBS 583.65</strain>
    </source>
</reference>
<evidence type="ECO:0000313" key="9">
    <source>
        <dbReference type="Proteomes" id="UP000184073"/>
    </source>
</evidence>
<dbReference type="PANTHER" id="PTHR47256:SF9">
    <property type="entry name" value="ZN(II)2CYS6 TRANSCRIPTION FACTOR (EUROFUNG)"/>
    <property type="match status" value="1"/>
</dbReference>
<keyword evidence="4" id="KW-0804">Transcription</keyword>
<evidence type="ECO:0000256" key="6">
    <source>
        <dbReference type="SAM" id="MobiDB-lite"/>
    </source>
</evidence>
<evidence type="ECO:0000256" key="2">
    <source>
        <dbReference type="ARBA" id="ARBA00023015"/>
    </source>
</evidence>
<dbReference type="CDD" id="cd12148">
    <property type="entry name" value="fungal_TF_MHR"/>
    <property type="match status" value="1"/>
</dbReference>
<feature type="compositionally biased region" description="Basic and acidic residues" evidence="6">
    <location>
        <begin position="18"/>
        <end position="35"/>
    </location>
</feature>
<organism evidence="8 9">
    <name type="scientific">Aspergillus versicolor CBS 583.65</name>
    <dbReference type="NCBI Taxonomy" id="1036611"/>
    <lineage>
        <taxon>Eukaryota</taxon>
        <taxon>Fungi</taxon>
        <taxon>Dikarya</taxon>
        <taxon>Ascomycota</taxon>
        <taxon>Pezizomycotina</taxon>
        <taxon>Eurotiomycetes</taxon>
        <taxon>Eurotiomycetidae</taxon>
        <taxon>Eurotiales</taxon>
        <taxon>Aspergillaceae</taxon>
        <taxon>Aspergillus</taxon>
        <taxon>Aspergillus subgen. Nidulantes</taxon>
    </lineage>
</organism>
<dbReference type="STRING" id="1036611.A0A1L9Q4F4"/>
<feature type="domain" description="Zn(2)-C6 fungal-type" evidence="7">
    <location>
        <begin position="45"/>
        <end position="74"/>
    </location>
</feature>
<evidence type="ECO:0000259" key="7">
    <source>
        <dbReference type="PROSITE" id="PS50048"/>
    </source>
</evidence>
<sequence>MSESPTQHRHLVPGPSPRMERSSGESIIEERRGSLDPTKKRVSMACTACKKSKRKCSGFRPCDNCRAFDRECIFDETLDQRRRVAARRTADELNYHRDLFNDLLRALRAKDRSYAIRLLDIIRRDATNEELRTYIDQILVIETGKVEESEQAVHKLEDIRSSLSEGATQSWRPQVMDIHYLCDELPFRVPAQPWTNVTTDSDLVSHLVSLYFTWDYPSHSFLDRDVFLKHMAQGNLRSEFCSPFLVNALLSNACHFSNYSEAYTKPGDIVTKGGDFLAEAERLKDEEPAKITLTYLQGLLLLYEKYSLSGKNDLGYRMLHEAIWTGQNLGLVGNRKPEFPTDSNFSGDMDASLRQTAWGLFHIDTVVHTDFLRASLIMYVYKKRPDKHDQTTFWWPYPTHQGPQKSYLGEYFDMLYDLCVIARDMSQSLFKIDIRRPSADEQVKIKDTFYERLRHWADGLPTTFTIDYEPPPYILMLRMRYHTLVINLFLYHDEDEILGTTSRVMKTPESPTTPSLYNKRNVTQSAARAIASLARRYRQDFGMAYAHHFALYAVNLALFVLVEQSGTFDILDSDFLSLATAYSSIASRSHIGRNMFHLFRQNVRAKCQGSRLRHSNEVVEEVKTLFDEECTSPSVFDEFADGLEKLDTDERYRVLGEHRLSDMLDRYETLSLGKDTVALGRCFEGLAPV</sequence>
<evidence type="ECO:0000256" key="5">
    <source>
        <dbReference type="ARBA" id="ARBA00023242"/>
    </source>
</evidence>
<evidence type="ECO:0000313" key="8">
    <source>
        <dbReference type="EMBL" id="OJJ08626.1"/>
    </source>
</evidence>
<evidence type="ECO:0000256" key="3">
    <source>
        <dbReference type="ARBA" id="ARBA00023125"/>
    </source>
</evidence>
<name>A0A1L9Q4F4_ASPVE</name>
<dbReference type="Pfam" id="PF04082">
    <property type="entry name" value="Fungal_trans"/>
    <property type="match status" value="1"/>
</dbReference>
<dbReference type="InterPro" id="IPR053187">
    <property type="entry name" value="Notoamide_regulator"/>
</dbReference>
<keyword evidence="2" id="KW-0805">Transcription regulation</keyword>
<proteinExistence type="predicted"/>
<dbReference type="Proteomes" id="UP000184073">
    <property type="component" value="Unassembled WGS sequence"/>
</dbReference>
<dbReference type="AlphaFoldDB" id="A0A1L9Q4F4"/>
<keyword evidence="3" id="KW-0238">DNA-binding</keyword>
<dbReference type="Pfam" id="PF00172">
    <property type="entry name" value="Zn_clus"/>
    <property type="match status" value="1"/>
</dbReference>
<dbReference type="GO" id="GO:0006351">
    <property type="term" value="P:DNA-templated transcription"/>
    <property type="evidence" value="ECO:0007669"/>
    <property type="project" value="InterPro"/>
</dbReference>
<dbReference type="GO" id="GO:0008270">
    <property type="term" value="F:zinc ion binding"/>
    <property type="evidence" value="ECO:0007669"/>
    <property type="project" value="InterPro"/>
</dbReference>
<evidence type="ECO:0000256" key="4">
    <source>
        <dbReference type="ARBA" id="ARBA00023163"/>
    </source>
</evidence>
<accession>A0A1L9Q4F4</accession>
<dbReference type="Gene3D" id="4.10.240.10">
    <property type="entry name" value="Zn(2)-C6 fungal-type DNA-binding domain"/>
    <property type="match status" value="1"/>
</dbReference>
<dbReference type="InterPro" id="IPR001138">
    <property type="entry name" value="Zn2Cys6_DnaBD"/>
</dbReference>
<dbReference type="CDD" id="cd00067">
    <property type="entry name" value="GAL4"/>
    <property type="match status" value="1"/>
</dbReference>